<dbReference type="EMBL" id="CASHTH010002355">
    <property type="protein sequence ID" value="CAI8028699.1"/>
    <property type="molecule type" value="Genomic_DNA"/>
</dbReference>
<organism evidence="1 2">
    <name type="scientific">Geodia barretti</name>
    <name type="common">Barrett's horny sponge</name>
    <dbReference type="NCBI Taxonomy" id="519541"/>
    <lineage>
        <taxon>Eukaryota</taxon>
        <taxon>Metazoa</taxon>
        <taxon>Porifera</taxon>
        <taxon>Demospongiae</taxon>
        <taxon>Heteroscleromorpha</taxon>
        <taxon>Tetractinellida</taxon>
        <taxon>Astrophorina</taxon>
        <taxon>Geodiidae</taxon>
        <taxon>Geodia</taxon>
    </lineage>
</organism>
<dbReference type="AlphaFoldDB" id="A0AA35SFW9"/>
<name>A0AA35SFW9_GEOBA</name>
<accession>A0AA35SFW9</accession>
<reference evidence="1" key="1">
    <citation type="submission" date="2023-03" db="EMBL/GenBank/DDBJ databases">
        <authorList>
            <person name="Steffen K."/>
            <person name="Cardenas P."/>
        </authorList>
    </citation>
    <scope>NUCLEOTIDE SEQUENCE</scope>
</reference>
<keyword evidence="2" id="KW-1185">Reference proteome</keyword>
<gene>
    <name evidence="1" type="ORF">GBAR_LOCUS16330</name>
</gene>
<protein>
    <submittedName>
        <fullName evidence="1">Uncharacterized protein</fullName>
    </submittedName>
</protein>
<evidence type="ECO:0000313" key="2">
    <source>
        <dbReference type="Proteomes" id="UP001174909"/>
    </source>
</evidence>
<evidence type="ECO:0000313" key="1">
    <source>
        <dbReference type="EMBL" id="CAI8028699.1"/>
    </source>
</evidence>
<feature type="non-terminal residue" evidence="1">
    <location>
        <position position="75"/>
    </location>
</feature>
<comment type="caution">
    <text evidence="1">The sequence shown here is derived from an EMBL/GenBank/DDBJ whole genome shotgun (WGS) entry which is preliminary data.</text>
</comment>
<sequence length="75" mass="9110">MISSKIYANQQSRLEKMERCWSSLLWPTGRRKERNVRQFVAIARARQERSTIQERDRLFKESHPLRFKTSSLRTE</sequence>
<proteinExistence type="predicted"/>
<dbReference type="Proteomes" id="UP001174909">
    <property type="component" value="Unassembled WGS sequence"/>
</dbReference>